<feature type="signal peptide" evidence="1">
    <location>
        <begin position="1"/>
        <end position="23"/>
    </location>
</feature>
<dbReference type="Proteomes" id="UP001275084">
    <property type="component" value="Unassembled WGS sequence"/>
</dbReference>
<sequence>MSMNQFHSFTLLTIASLTPANCALKISAVPTIIIGIQTKMANSGANTDISGHSSAADASNLERQEWLDLWLQDPTLPINDGRLSTTPTQRLSGTLAALAQFEEDFSQNGRDGA</sequence>
<reference evidence="2" key="1">
    <citation type="journal article" date="2023" name="Mol. Phylogenet. Evol.">
        <title>Genome-scale phylogeny and comparative genomics of the fungal order Sordariales.</title>
        <authorList>
            <person name="Hensen N."/>
            <person name="Bonometti L."/>
            <person name="Westerberg I."/>
            <person name="Brannstrom I.O."/>
            <person name="Guillou S."/>
            <person name="Cros-Aarteil S."/>
            <person name="Calhoun S."/>
            <person name="Haridas S."/>
            <person name="Kuo A."/>
            <person name="Mondo S."/>
            <person name="Pangilinan J."/>
            <person name="Riley R."/>
            <person name="LaButti K."/>
            <person name="Andreopoulos B."/>
            <person name="Lipzen A."/>
            <person name="Chen C."/>
            <person name="Yan M."/>
            <person name="Daum C."/>
            <person name="Ng V."/>
            <person name="Clum A."/>
            <person name="Steindorff A."/>
            <person name="Ohm R.A."/>
            <person name="Martin F."/>
            <person name="Silar P."/>
            <person name="Natvig D.O."/>
            <person name="Lalanne C."/>
            <person name="Gautier V."/>
            <person name="Ament-Velasquez S.L."/>
            <person name="Kruys A."/>
            <person name="Hutchinson M.I."/>
            <person name="Powell A.J."/>
            <person name="Barry K."/>
            <person name="Miller A.N."/>
            <person name="Grigoriev I.V."/>
            <person name="Debuchy R."/>
            <person name="Gladieux P."/>
            <person name="Hiltunen Thoren M."/>
            <person name="Johannesson H."/>
        </authorList>
    </citation>
    <scope>NUCLEOTIDE SEQUENCE</scope>
    <source>
        <strain evidence="2">CBS 955.72</strain>
    </source>
</reference>
<organism evidence="2 3">
    <name type="scientific">Lasiosphaeria hispida</name>
    <dbReference type="NCBI Taxonomy" id="260671"/>
    <lineage>
        <taxon>Eukaryota</taxon>
        <taxon>Fungi</taxon>
        <taxon>Dikarya</taxon>
        <taxon>Ascomycota</taxon>
        <taxon>Pezizomycotina</taxon>
        <taxon>Sordariomycetes</taxon>
        <taxon>Sordariomycetidae</taxon>
        <taxon>Sordariales</taxon>
        <taxon>Lasiosphaeriaceae</taxon>
        <taxon>Lasiosphaeria</taxon>
    </lineage>
</organism>
<evidence type="ECO:0000313" key="2">
    <source>
        <dbReference type="EMBL" id="KAK3347070.1"/>
    </source>
</evidence>
<keyword evidence="3" id="KW-1185">Reference proteome</keyword>
<dbReference type="EMBL" id="JAUIQD010000006">
    <property type="protein sequence ID" value="KAK3347070.1"/>
    <property type="molecule type" value="Genomic_DNA"/>
</dbReference>
<feature type="chain" id="PRO_5042530698" evidence="1">
    <location>
        <begin position="24"/>
        <end position="113"/>
    </location>
</feature>
<dbReference type="AlphaFoldDB" id="A0AAJ0HCZ4"/>
<keyword evidence="1" id="KW-0732">Signal</keyword>
<gene>
    <name evidence="2" type="ORF">B0T25DRAFT_293869</name>
</gene>
<protein>
    <submittedName>
        <fullName evidence="2">Uncharacterized protein</fullName>
    </submittedName>
</protein>
<evidence type="ECO:0000313" key="3">
    <source>
        <dbReference type="Proteomes" id="UP001275084"/>
    </source>
</evidence>
<reference evidence="2" key="2">
    <citation type="submission" date="2023-06" db="EMBL/GenBank/DDBJ databases">
        <authorList>
            <consortium name="Lawrence Berkeley National Laboratory"/>
            <person name="Haridas S."/>
            <person name="Hensen N."/>
            <person name="Bonometti L."/>
            <person name="Westerberg I."/>
            <person name="Brannstrom I.O."/>
            <person name="Guillou S."/>
            <person name="Cros-Aarteil S."/>
            <person name="Calhoun S."/>
            <person name="Kuo A."/>
            <person name="Mondo S."/>
            <person name="Pangilinan J."/>
            <person name="Riley R."/>
            <person name="Labutti K."/>
            <person name="Andreopoulos B."/>
            <person name="Lipzen A."/>
            <person name="Chen C."/>
            <person name="Yanf M."/>
            <person name="Daum C."/>
            <person name="Ng V."/>
            <person name="Clum A."/>
            <person name="Steindorff A."/>
            <person name="Ohm R."/>
            <person name="Martin F."/>
            <person name="Silar P."/>
            <person name="Natvig D."/>
            <person name="Lalanne C."/>
            <person name="Gautier V."/>
            <person name="Ament-Velasquez S.L."/>
            <person name="Kruys A."/>
            <person name="Hutchinson M.I."/>
            <person name="Powell A.J."/>
            <person name="Barry K."/>
            <person name="Miller A.N."/>
            <person name="Grigoriev I.V."/>
            <person name="Debuchy R."/>
            <person name="Gladieux P."/>
            <person name="Thoren M.H."/>
            <person name="Johannesson H."/>
        </authorList>
    </citation>
    <scope>NUCLEOTIDE SEQUENCE</scope>
    <source>
        <strain evidence="2">CBS 955.72</strain>
    </source>
</reference>
<evidence type="ECO:0000256" key="1">
    <source>
        <dbReference type="SAM" id="SignalP"/>
    </source>
</evidence>
<proteinExistence type="predicted"/>
<name>A0AAJ0HCZ4_9PEZI</name>
<accession>A0AAJ0HCZ4</accession>
<comment type="caution">
    <text evidence="2">The sequence shown here is derived from an EMBL/GenBank/DDBJ whole genome shotgun (WGS) entry which is preliminary data.</text>
</comment>